<gene>
    <name evidence="1" type="ORF">AZ78_5249</name>
</gene>
<reference evidence="1 2" key="1">
    <citation type="journal article" date="2014" name="Genome Announc.">
        <title>Draft Genome Sequence of Lysobacter capsici AZ78, a Bacterium Antagonistic to Plant-Pathogenic Oomycetes.</title>
        <authorList>
            <person name="Puopolo G."/>
            <person name="Sonego P."/>
            <person name="Engelen K."/>
            <person name="Pertot I."/>
        </authorList>
    </citation>
    <scope>NUCLEOTIDE SEQUENCE [LARGE SCALE GENOMIC DNA]</scope>
    <source>
        <strain evidence="1 2">AZ78</strain>
    </source>
</reference>
<proteinExistence type="predicted"/>
<evidence type="ECO:0000313" key="1">
    <source>
        <dbReference type="EMBL" id="KWS02116.1"/>
    </source>
</evidence>
<keyword evidence="2" id="KW-1185">Reference proteome</keyword>
<comment type="caution">
    <text evidence="1">The sequence shown here is derived from an EMBL/GenBank/DDBJ whole genome shotgun (WGS) entry which is preliminary data.</text>
</comment>
<dbReference type="AlphaFoldDB" id="A0A125TZN2"/>
<name>A0A125TZN2_9GAMM</name>
<evidence type="ECO:0000313" key="2">
    <source>
        <dbReference type="Proteomes" id="UP000023435"/>
    </source>
</evidence>
<protein>
    <submittedName>
        <fullName evidence="1">Uncharacterized protein</fullName>
    </submittedName>
</protein>
<dbReference type="EMBL" id="JAJA02000003">
    <property type="protein sequence ID" value="KWS02116.1"/>
    <property type="molecule type" value="Genomic_DNA"/>
</dbReference>
<sequence length="149" mass="16107">MPWLVLLFALCANAKAQDAAADDPGNCPALPASTGLRWEYRASADSDFCRALRADGSEAFGLYIASKSPFSPKRSDRAEASTIDGKAMHWYRGELAGKPDIQVRETLIEIGSGKIAHIWLQASSPDQLKEVIGQTEGLRFPSAQLSANK</sequence>
<organism evidence="1 2">
    <name type="scientific">Lysobacter capsici AZ78</name>
    <dbReference type="NCBI Taxonomy" id="1444315"/>
    <lineage>
        <taxon>Bacteria</taxon>
        <taxon>Pseudomonadati</taxon>
        <taxon>Pseudomonadota</taxon>
        <taxon>Gammaproteobacteria</taxon>
        <taxon>Lysobacterales</taxon>
        <taxon>Lysobacteraceae</taxon>
        <taxon>Lysobacter</taxon>
    </lineage>
</organism>
<accession>A0A125TZN2</accession>
<dbReference type="Proteomes" id="UP000023435">
    <property type="component" value="Unassembled WGS sequence"/>
</dbReference>